<dbReference type="PRINTS" id="PR00364">
    <property type="entry name" value="DISEASERSIST"/>
</dbReference>
<dbReference type="Proteomes" id="UP001218218">
    <property type="component" value="Unassembled WGS sequence"/>
</dbReference>
<dbReference type="SUPFAM" id="SSF52540">
    <property type="entry name" value="P-loop containing nucleoside triphosphate hydrolases"/>
    <property type="match status" value="1"/>
</dbReference>
<dbReference type="InterPro" id="IPR049052">
    <property type="entry name" value="nSTAND1"/>
</dbReference>
<keyword evidence="2" id="KW-0378">Hydrolase</keyword>
<keyword evidence="3" id="KW-1185">Reference proteome</keyword>
<dbReference type="Pfam" id="PF20703">
    <property type="entry name" value="nSTAND1"/>
    <property type="match status" value="1"/>
</dbReference>
<name>A0AAD6ZQ83_9AGAR</name>
<proteinExistence type="predicted"/>
<dbReference type="InterPro" id="IPR059179">
    <property type="entry name" value="MLKL-like_MCAfunc"/>
</dbReference>
<dbReference type="AlphaFoldDB" id="A0AAD6ZQ83"/>
<organism evidence="2 3">
    <name type="scientific">Mycena albidolilacea</name>
    <dbReference type="NCBI Taxonomy" id="1033008"/>
    <lineage>
        <taxon>Eukaryota</taxon>
        <taxon>Fungi</taxon>
        <taxon>Dikarya</taxon>
        <taxon>Basidiomycota</taxon>
        <taxon>Agaricomycotina</taxon>
        <taxon>Agaricomycetes</taxon>
        <taxon>Agaricomycetidae</taxon>
        <taxon>Agaricales</taxon>
        <taxon>Marasmiineae</taxon>
        <taxon>Mycenaceae</taxon>
        <taxon>Mycena</taxon>
    </lineage>
</organism>
<protein>
    <submittedName>
        <fullName evidence="2">P-loop containing nucleoside triphosphate hydrolase protein</fullName>
    </submittedName>
</protein>
<evidence type="ECO:0000313" key="3">
    <source>
        <dbReference type="Proteomes" id="UP001218218"/>
    </source>
</evidence>
<accession>A0AAD6ZQ83</accession>
<evidence type="ECO:0000313" key="2">
    <source>
        <dbReference type="EMBL" id="KAJ7333965.1"/>
    </source>
</evidence>
<dbReference type="Gene3D" id="1.20.930.20">
    <property type="entry name" value="Adaptor protein Cbl, N-terminal domain"/>
    <property type="match status" value="1"/>
</dbReference>
<dbReference type="Gene3D" id="3.40.50.300">
    <property type="entry name" value="P-loop containing nucleotide triphosphate hydrolases"/>
    <property type="match status" value="1"/>
</dbReference>
<evidence type="ECO:0000259" key="1">
    <source>
        <dbReference type="Pfam" id="PF20703"/>
    </source>
</evidence>
<dbReference type="CDD" id="cd21037">
    <property type="entry name" value="MLKL_NTD"/>
    <property type="match status" value="1"/>
</dbReference>
<feature type="domain" description="Novel STAND NTPase 1" evidence="1">
    <location>
        <begin position="198"/>
        <end position="336"/>
    </location>
</feature>
<dbReference type="GO" id="GO:0016787">
    <property type="term" value="F:hydrolase activity"/>
    <property type="evidence" value="ECO:0007669"/>
    <property type="project" value="UniProtKB-KW"/>
</dbReference>
<dbReference type="EMBL" id="JARIHO010000033">
    <property type="protein sequence ID" value="KAJ7333965.1"/>
    <property type="molecule type" value="Genomic_DNA"/>
</dbReference>
<reference evidence="2" key="1">
    <citation type="submission" date="2023-03" db="EMBL/GenBank/DDBJ databases">
        <title>Massive genome expansion in bonnet fungi (Mycena s.s.) driven by repeated elements and novel gene families across ecological guilds.</title>
        <authorList>
            <consortium name="Lawrence Berkeley National Laboratory"/>
            <person name="Harder C.B."/>
            <person name="Miyauchi S."/>
            <person name="Viragh M."/>
            <person name="Kuo A."/>
            <person name="Thoen E."/>
            <person name="Andreopoulos B."/>
            <person name="Lu D."/>
            <person name="Skrede I."/>
            <person name="Drula E."/>
            <person name="Henrissat B."/>
            <person name="Morin E."/>
            <person name="Kohler A."/>
            <person name="Barry K."/>
            <person name="LaButti K."/>
            <person name="Morin E."/>
            <person name="Salamov A."/>
            <person name="Lipzen A."/>
            <person name="Mereny Z."/>
            <person name="Hegedus B."/>
            <person name="Baldrian P."/>
            <person name="Stursova M."/>
            <person name="Weitz H."/>
            <person name="Taylor A."/>
            <person name="Grigoriev I.V."/>
            <person name="Nagy L.G."/>
            <person name="Martin F."/>
            <person name="Kauserud H."/>
        </authorList>
    </citation>
    <scope>NUCLEOTIDE SEQUENCE</scope>
    <source>
        <strain evidence="2">CBHHK002</strain>
    </source>
</reference>
<dbReference type="InterPro" id="IPR027417">
    <property type="entry name" value="P-loop_NTPase"/>
</dbReference>
<dbReference type="GO" id="GO:0007166">
    <property type="term" value="P:cell surface receptor signaling pathway"/>
    <property type="evidence" value="ECO:0007669"/>
    <property type="project" value="InterPro"/>
</dbReference>
<gene>
    <name evidence="2" type="ORF">DFH08DRAFT_814035</name>
</gene>
<dbReference type="InterPro" id="IPR036537">
    <property type="entry name" value="Adaptor_Cbl_N_dom_sf"/>
</dbReference>
<sequence>MPHQPTVTEIRLNNTVASFRLVTTILNELNNALGDSSILRVISNTTLSLNAKKNKIECVQLLEDTHAVLYTIINLHLQSDMPESFPPSMVDQIGKFTETTHKIHTYLEAQQDGNRIRNLFRHNELNMLLKDCHADLQHAMEVFQIKTGTRAYMNLSVMQKTADNIHEKLIEMISSLSDGTNSDGVSSMYPAINRSHRPKIFHGRESELDNIVKMLSQTIARIAILGAGGMGKTSLARVAVHHADTAAKYEHRLFVPCESATTSVEIAALIGDHIGLKPEKNLTKPVLQYFAGHSSCLLILDNMETAWEPLHSRGGVEELLSLLTDIPHLALMITMRGAERPAKVRWTQPFLPPLQPLSDDAAKEIFFDITDDIHETKELDQILCLTHNMPLAVDLIAHLVDHEGCSSVLARVG</sequence>
<comment type="caution">
    <text evidence="2">The sequence shown here is derived from an EMBL/GenBank/DDBJ whole genome shotgun (WGS) entry which is preliminary data.</text>
</comment>